<feature type="signal peptide" evidence="2">
    <location>
        <begin position="1"/>
        <end position="18"/>
    </location>
</feature>
<organism evidence="3 4">
    <name type="scientific">Hohenbuehelia grisea</name>
    <dbReference type="NCBI Taxonomy" id="104357"/>
    <lineage>
        <taxon>Eukaryota</taxon>
        <taxon>Fungi</taxon>
        <taxon>Dikarya</taxon>
        <taxon>Basidiomycota</taxon>
        <taxon>Agaricomycotina</taxon>
        <taxon>Agaricomycetes</taxon>
        <taxon>Agaricomycetidae</taxon>
        <taxon>Agaricales</taxon>
        <taxon>Pleurotineae</taxon>
        <taxon>Pleurotaceae</taxon>
        <taxon>Hohenbuehelia</taxon>
    </lineage>
</organism>
<protein>
    <submittedName>
        <fullName evidence="3">Uncharacterized protein</fullName>
    </submittedName>
</protein>
<dbReference type="Pfam" id="PF10281">
    <property type="entry name" value="Ish1"/>
    <property type="match status" value="5"/>
</dbReference>
<accession>A0ABR3J9S0</accession>
<dbReference type="EMBL" id="JASNQZ010000010">
    <property type="protein sequence ID" value="KAL0952404.1"/>
    <property type="molecule type" value="Genomic_DNA"/>
</dbReference>
<comment type="caution">
    <text evidence="3">The sequence shown here is derived from an EMBL/GenBank/DDBJ whole genome shotgun (WGS) entry which is preliminary data.</text>
</comment>
<keyword evidence="4" id="KW-1185">Reference proteome</keyword>
<evidence type="ECO:0000256" key="1">
    <source>
        <dbReference type="SAM" id="MobiDB-lite"/>
    </source>
</evidence>
<reference evidence="4" key="1">
    <citation type="submission" date="2024-06" db="EMBL/GenBank/DDBJ databases">
        <title>Multi-omics analyses provide insights into the biosynthesis of the anticancer antibiotic pleurotin in Hohenbuehelia grisea.</title>
        <authorList>
            <person name="Weaver J.A."/>
            <person name="Alberti F."/>
        </authorList>
    </citation>
    <scope>NUCLEOTIDE SEQUENCE [LARGE SCALE GENOMIC DNA]</scope>
    <source>
        <strain evidence="4">T-177</strain>
    </source>
</reference>
<keyword evidence="2" id="KW-0732">Signal</keyword>
<gene>
    <name evidence="3" type="ORF">HGRIS_006680</name>
</gene>
<sequence length="505" mass="57514">MRPTLLIIAAVAVVGAHASWFGSDSTDYTTWSKSDLTRWLEEHNVPIPESAKSSKTQLQDLVKTNWNTASAWTYDQYAAAQQSFQDLRDSTFDAWDESRLREFLLEQGVVAPSGPREQLVLLAKQKYRAYTNAASSFSSRASATASTAIYGDSQYQASQSLSSIVAQATNDVQQTLDDSKDYVYSTWDDNQLRTYLEDKGVIKTKSQKKREELLALMRDSYAKVTNPVWEAWGTSYIHSWLVNHGLIKSDFQKNRDALTAKMAYYYYSTTDTAYSTWSDSQLKDWLVQHNVIKSDAQLKRDKLVKLVHNAQDTIWSAWSDNQIKDWLVEHGYMRSNAQVKRDELIKSINEKYTAASARSAAYLTWPDARLRAYLRERGLPEDALPTSRPGLLQETRIRWVQTTTRAENLYNRIRDIINNGVEAAEEKLSRVLEILTGHAEEGKRYAHDKYDDSKAYAGDKYADSKAYGNQKYDESKAYSNEKVAEGRGYTGEKVKQAGQKIKGEL</sequence>
<proteinExistence type="predicted"/>
<dbReference type="InterPro" id="IPR018803">
    <property type="entry name" value="Ish1/Msc1-like"/>
</dbReference>
<evidence type="ECO:0000313" key="3">
    <source>
        <dbReference type="EMBL" id="KAL0952404.1"/>
    </source>
</evidence>
<feature type="region of interest" description="Disordered" evidence="1">
    <location>
        <begin position="486"/>
        <end position="505"/>
    </location>
</feature>
<evidence type="ECO:0000256" key="2">
    <source>
        <dbReference type="SAM" id="SignalP"/>
    </source>
</evidence>
<dbReference type="Proteomes" id="UP001556367">
    <property type="component" value="Unassembled WGS sequence"/>
</dbReference>
<evidence type="ECO:0000313" key="4">
    <source>
        <dbReference type="Proteomes" id="UP001556367"/>
    </source>
</evidence>
<feature type="chain" id="PRO_5045599261" evidence="2">
    <location>
        <begin position="19"/>
        <end position="505"/>
    </location>
</feature>
<name>A0ABR3J9S0_9AGAR</name>